<dbReference type="AlphaFoldDB" id="A0A143YF74"/>
<protein>
    <submittedName>
        <fullName evidence="2">Uncharacterized protein</fullName>
    </submittedName>
</protein>
<evidence type="ECO:0000313" key="3">
    <source>
        <dbReference type="EMBL" id="SEI85247.1"/>
    </source>
</evidence>
<sequence length="142" mass="15569">MEEKQTFIKWVKAHKKELVVAGVSVAALIGIIVGVKHKDSILVLWDSLKKDVVELPTQSAGKSIPMAESIAEMKIIEFPINRNLQNPFDVHDHIRNLPNGNHASLEKLASAAEHGYTLQPGQTWVEGYAKGGKAVQNGKVLL</sequence>
<dbReference type="EMBL" id="FNYT01000004">
    <property type="protein sequence ID" value="SEI85247.1"/>
    <property type="molecule type" value="Genomic_DNA"/>
</dbReference>
<dbReference type="Proteomes" id="UP000199280">
    <property type="component" value="Unassembled WGS sequence"/>
</dbReference>
<accession>A0A143YF74</accession>
<evidence type="ECO:0000313" key="2">
    <source>
        <dbReference type="EMBL" id="CZQ89199.1"/>
    </source>
</evidence>
<evidence type="ECO:0000313" key="5">
    <source>
        <dbReference type="Proteomes" id="UP000199280"/>
    </source>
</evidence>
<proteinExistence type="predicted"/>
<reference evidence="3 5" key="2">
    <citation type="submission" date="2016-10" db="EMBL/GenBank/DDBJ databases">
        <authorList>
            <person name="Varghese N."/>
            <person name="Submissions S."/>
        </authorList>
    </citation>
    <scope>NUCLEOTIDE SEQUENCE [LARGE SCALE GENOMIC DNA]</scope>
    <source>
        <strain evidence="3 5">DSM 22150</strain>
    </source>
</reference>
<dbReference type="RefSeq" id="WP_204243748.1">
    <property type="nucleotide sequence ID" value="NZ_FJNB01000004.1"/>
</dbReference>
<evidence type="ECO:0000313" key="4">
    <source>
        <dbReference type="Proteomes" id="UP000076878"/>
    </source>
</evidence>
<evidence type="ECO:0000256" key="1">
    <source>
        <dbReference type="SAM" id="Phobius"/>
    </source>
</evidence>
<keyword evidence="5" id="KW-1185">Reference proteome</keyword>
<keyword evidence="1" id="KW-0472">Membrane</keyword>
<feature type="transmembrane region" description="Helical" evidence="1">
    <location>
        <begin position="18"/>
        <end position="35"/>
    </location>
</feature>
<name>A0A143YF74_9LACT</name>
<dbReference type="Proteomes" id="UP000076878">
    <property type="component" value="Unassembled WGS sequence"/>
</dbReference>
<reference evidence="2 4" key="1">
    <citation type="submission" date="2016-02" db="EMBL/GenBank/DDBJ databases">
        <authorList>
            <person name="Wen L."/>
            <person name="He K."/>
            <person name="Yang H."/>
        </authorList>
    </citation>
    <scope>NUCLEOTIDE SEQUENCE [LARGE SCALE GENOMIC DNA]</scope>
    <source>
        <strain evidence="2">Trichococcus_R210</strain>
    </source>
</reference>
<keyword evidence="1" id="KW-1133">Transmembrane helix</keyword>
<dbReference type="EMBL" id="FJNB01000004">
    <property type="protein sequence ID" value="CZQ89199.1"/>
    <property type="molecule type" value="Genomic_DNA"/>
</dbReference>
<organism evidence="2 4">
    <name type="scientific">Trichococcus ilyis</name>
    <dbReference type="NCBI Taxonomy" id="640938"/>
    <lineage>
        <taxon>Bacteria</taxon>
        <taxon>Bacillati</taxon>
        <taxon>Bacillota</taxon>
        <taxon>Bacilli</taxon>
        <taxon>Lactobacillales</taxon>
        <taxon>Carnobacteriaceae</taxon>
        <taxon>Trichococcus</taxon>
    </lineage>
</organism>
<dbReference type="STRING" id="640938.TR210_777"/>
<gene>
    <name evidence="3" type="ORF">SAMN05216375_10479</name>
    <name evidence="2" type="ORF">TR210_777</name>
</gene>
<keyword evidence="1" id="KW-0812">Transmembrane</keyword>